<dbReference type="EC" id="2.7.13.3" evidence="2"/>
<keyword evidence="13" id="KW-1185">Reference proteome</keyword>
<dbReference type="SUPFAM" id="SSF55874">
    <property type="entry name" value="ATPase domain of HSP90 chaperone/DNA topoisomerase II/histidine kinase"/>
    <property type="match status" value="1"/>
</dbReference>
<dbReference type="InterPro" id="IPR003661">
    <property type="entry name" value="HisK_dim/P_dom"/>
</dbReference>
<keyword evidence="5" id="KW-0547">Nucleotide-binding</keyword>
<dbReference type="RefSeq" id="WP_274107513.1">
    <property type="nucleotide sequence ID" value="NZ_JAPCKI010000002.1"/>
</dbReference>
<accession>A0ABT5RSL0</accession>
<evidence type="ECO:0000256" key="10">
    <source>
        <dbReference type="SAM" id="Phobius"/>
    </source>
</evidence>
<dbReference type="Gene3D" id="1.10.287.130">
    <property type="match status" value="1"/>
</dbReference>
<dbReference type="InterPro" id="IPR003594">
    <property type="entry name" value="HATPase_dom"/>
</dbReference>
<evidence type="ECO:0000313" key="13">
    <source>
        <dbReference type="Proteomes" id="UP001148932"/>
    </source>
</evidence>
<dbReference type="InterPro" id="IPR036097">
    <property type="entry name" value="HisK_dim/P_sf"/>
</dbReference>
<dbReference type="PRINTS" id="PR00344">
    <property type="entry name" value="BCTRLSENSOR"/>
</dbReference>
<evidence type="ECO:0000313" key="12">
    <source>
        <dbReference type="EMBL" id="MDD2176679.1"/>
    </source>
</evidence>
<keyword evidence="10" id="KW-0812">Transmembrane</keyword>
<dbReference type="Gene3D" id="3.30.565.10">
    <property type="entry name" value="Histidine kinase-like ATPase, C-terminal domain"/>
    <property type="match status" value="1"/>
</dbReference>
<proteinExistence type="predicted"/>
<keyword evidence="10" id="KW-0472">Membrane</keyword>
<dbReference type="PANTHER" id="PTHR43065">
    <property type="entry name" value="SENSOR HISTIDINE KINASE"/>
    <property type="match status" value="1"/>
</dbReference>
<name>A0ABT5RSL0_9BURK</name>
<dbReference type="EMBL" id="JAPCKI010000002">
    <property type="protein sequence ID" value="MDD2176679.1"/>
    <property type="molecule type" value="Genomic_DNA"/>
</dbReference>
<dbReference type="InterPro" id="IPR005467">
    <property type="entry name" value="His_kinase_dom"/>
</dbReference>
<evidence type="ECO:0000256" key="1">
    <source>
        <dbReference type="ARBA" id="ARBA00000085"/>
    </source>
</evidence>
<evidence type="ECO:0000256" key="7">
    <source>
        <dbReference type="ARBA" id="ARBA00022840"/>
    </source>
</evidence>
<keyword evidence="4" id="KW-0808">Transferase</keyword>
<dbReference type="SMART" id="SM00388">
    <property type="entry name" value="HisKA"/>
    <property type="match status" value="1"/>
</dbReference>
<keyword evidence="8" id="KW-0902">Two-component regulatory system</keyword>
<dbReference type="PROSITE" id="PS50109">
    <property type="entry name" value="HIS_KIN"/>
    <property type="match status" value="1"/>
</dbReference>
<evidence type="ECO:0000256" key="9">
    <source>
        <dbReference type="SAM" id="MobiDB-lite"/>
    </source>
</evidence>
<evidence type="ECO:0000256" key="8">
    <source>
        <dbReference type="ARBA" id="ARBA00023012"/>
    </source>
</evidence>
<dbReference type="PROSITE" id="PS51257">
    <property type="entry name" value="PROKAR_LIPOPROTEIN"/>
    <property type="match status" value="1"/>
</dbReference>
<keyword evidence="3" id="KW-0597">Phosphoprotein</keyword>
<dbReference type="SMART" id="SM00387">
    <property type="entry name" value="HATPase_c"/>
    <property type="match status" value="1"/>
</dbReference>
<feature type="region of interest" description="Disordered" evidence="9">
    <location>
        <begin position="491"/>
        <end position="515"/>
    </location>
</feature>
<reference evidence="12" key="1">
    <citation type="submission" date="2022-10" db="EMBL/GenBank/DDBJ databases">
        <title>Description of microaerobic benzene degrading bacteria.</title>
        <authorList>
            <person name="Bedics A."/>
            <person name="Tancsics A."/>
            <person name="Banerjee S."/>
        </authorList>
    </citation>
    <scope>NUCLEOTIDE SEQUENCE</scope>
    <source>
        <strain evidence="12">D2M1</strain>
    </source>
</reference>
<dbReference type="Pfam" id="PF02518">
    <property type="entry name" value="HATPase_c"/>
    <property type="match status" value="1"/>
</dbReference>
<dbReference type="InterPro" id="IPR036890">
    <property type="entry name" value="HATPase_C_sf"/>
</dbReference>
<keyword evidence="7 12" id="KW-0067">ATP-binding</keyword>
<dbReference type="InterPro" id="IPR004358">
    <property type="entry name" value="Sig_transdc_His_kin-like_C"/>
</dbReference>
<gene>
    <name evidence="12" type="ORF">OIN59_04485</name>
</gene>
<keyword evidence="10" id="KW-1133">Transmembrane helix</keyword>
<keyword evidence="6" id="KW-0418">Kinase</keyword>
<organism evidence="12 13">
    <name type="scientific">Acidovorax benzenivorans</name>
    <dbReference type="NCBI Taxonomy" id="2987520"/>
    <lineage>
        <taxon>Bacteria</taxon>
        <taxon>Pseudomonadati</taxon>
        <taxon>Pseudomonadota</taxon>
        <taxon>Betaproteobacteria</taxon>
        <taxon>Burkholderiales</taxon>
        <taxon>Comamonadaceae</taxon>
        <taxon>Acidovorax</taxon>
    </lineage>
</organism>
<feature type="transmembrane region" description="Helical" evidence="10">
    <location>
        <begin position="20"/>
        <end position="36"/>
    </location>
</feature>
<evidence type="ECO:0000256" key="3">
    <source>
        <dbReference type="ARBA" id="ARBA00022553"/>
    </source>
</evidence>
<dbReference type="SUPFAM" id="SSF47384">
    <property type="entry name" value="Homodimeric domain of signal transducing histidine kinase"/>
    <property type="match status" value="1"/>
</dbReference>
<comment type="catalytic activity">
    <reaction evidence="1">
        <text>ATP + protein L-histidine = ADP + protein N-phospho-L-histidine.</text>
        <dbReference type="EC" id="2.7.13.3"/>
    </reaction>
</comment>
<protein>
    <recommendedName>
        <fullName evidence="2">histidine kinase</fullName>
        <ecNumber evidence="2">2.7.13.3</ecNumber>
    </recommendedName>
</protein>
<evidence type="ECO:0000256" key="2">
    <source>
        <dbReference type="ARBA" id="ARBA00012438"/>
    </source>
</evidence>
<evidence type="ECO:0000256" key="6">
    <source>
        <dbReference type="ARBA" id="ARBA00022777"/>
    </source>
</evidence>
<dbReference type="PANTHER" id="PTHR43065:SF10">
    <property type="entry name" value="PEROXIDE STRESS-ACTIVATED HISTIDINE KINASE MAK3"/>
    <property type="match status" value="1"/>
</dbReference>
<evidence type="ECO:0000256" key="5">
    <source>
        <dbReference type="ARBA" id="ARBA00022741"/>
    </source>
</evidence>
<feature type="domain" description="Histidine kinase" evidence="11">
    <location>
        <begin position="286"/>
        <end position="510"/>
    </location>
</feature>
<sequence>MFPAWRRSLHSRHTPHLPSLLLWVAVACAGCGWLVVNRLQQLHAAFETDARIVHRLLSQRVVQHDAIMATLALLQPAAAADDLHNAASPLPRLTSVYPQILAVLQRSAHSDWPPALQAELTAAEATSRRTGHAATAGLNLPAGRYYLVLAGTPASYALHIDLRTTIPTDEWPMDMATSPVRVTLEHGGTAFVVQPGQADRGSGIRTYDFHKLLAAASQPLDVVARRTVDLHELPWWRMLGWCLLTAALWAAGRALWRQRVARQRAEELLRLGQVARLNTLGELAAGMAHELNQPLTALLSSTQAAQRLLADDPPDIDTAQTAMARAVEQARRASTVVGRLRRLVERPDLAGQSQPLALPTAVQDVLHLLEPELAQRGVVPEVSAAPDLPSVLAEPVALQQIIHNLLMNALQALEQVPPAERQLRLNMARAASGQVTLSVRDHGPGIPPEARQHLFEPFYTTRTGGLGLGLTLCESLAQAMGAQLALAPEATPPSTAQRGAEFVLTLQAAPPTDDR</sequence>
<comment type="caution">
    <text evidence="12">The sequence shown here is derived from an EMBL/GenBank/DDBJ whole genome shotgun (WGS) entry which is preliminary data.</text>
</comment>
<evidence type="ECO:0000259" key="11">
    <source>
        <dbReference type="PROSITE" id="PS50109"/>
    </source>
</evidence>
<evidence type="ECO:0000256" key="4">
    <source>
        <dbReference type="ARBA" id="ARBA00022679"/>
    </source>
</evidence>
<dbReference type="GO" id="GO:0005524">
    <property type="term" value="F:ATP binding"/>
    <property type="evidence" value="ECO:0007669"/>
    <property type="project" value="UniProtKB-KW"/>
</dbReference>
<dbReference type="CDD" id="cd00082">
    <property type="entry name" value="HisKA"/>
    <property type="match status" value="1"/>
</dbReference>
<dbReference type="Pfam" id="PF00512">
    <property type="entry name" value="HisKA"/>
    <property type="match status" value="1"/>
</dbReference>
<dbReference type="Proteomes" id="UP001148932">
    <property type="component" value="Unassembled WGS sequence"/>
</dbReference>